<protein>
    <recommendedName>
        <fullName evidence="2">DUF1023 domain-containing protein</fullName>
    </recommendedName>
</protein>
<evidence type="ECO:0000313" key="3">
    <source>
        <dbReference type="EMBL" id="RNG32468.1"/>
    </source>
</evidence>
<accession>A0A3M8WQI6</accession>
<proteinExistence type="predicted"/>
<feature type="chain" id="PRO_5039281360" description="DUF1023 domain-containing protein" evidence="1">
    <location>
        <begin position="26"/>
        <end position="396"/>
    </location>
</feature>
<dbReference type="RefSeq" id="WP_123099282.1">
    <property type="nucleotide sequence ID" value="NZ_RIBZ01000102.1"/>
</dbReference>
<feature type="domain" description="DUF1023" evidence="2">
    <location>
        <begin position="147"/>
        <end position="323"/>
    </location>
</feature>
<dbReference type="InterPro" id="IPR010427">
    <property type="entry name" value="DUF1023"/>
</dbReference>
<feature type="signal peptide" evidence="1">
    <location>
        <begin position="1"/>
        <end position="25"/>
    </location>
</feature>
<dbReference type="EMBL" id="RIBZ01000102">
    <property type="protein sequence ID" value="RNG32468.1"/>
    <property type="molecule type" value="Genomic_DNA"/>
</dbReference>
<reference evidence="3 4" key="1">
    <citation type="submission" date="2018-11" db="EMBL/GenBank/DDBJ databases">
        <title>The Potential of Streptomyces as Biocontrol Agents against the Tomato grey mould, Botrytis cinerea (Gray mold) Frontiers in Microbiology.</title>
        <authorList>
            <person name="Li D."/>
        </authorList>
    </citation>
    <scope>NUCLEOTIDE SEQUENCE [LARGE SCALE GENOMIC DNA]</scope>
    <source>
        <strain evidence="3 4">NEAU-LD23</strain>
    </source>
</reference>
<gene>
    <name evidence="3" type="ORF">EEJ42_08050</name>
</gene>
<evidence type="ECO:0000313" key="4">
    <source>
        <dbReference type="Proteomes" id="UP000275401"/>
    </source>
</evidence>
<sequence length="396" mass="41804">MSQTLRTRHYARRLITAALTITVMAGTAGWTVAHEEQAITGPPPGTGRWLADHSLGGRELPDPESASPARIARFFDGLGRAQRQALVIRHPEVVGNLDGAPLALRYAANARAIRAARDAERKTDPASGLAERYDALLAPGRQILAFDPRGRGQVAEVYGDLATARRTAVVVPGSDIDLANFDRTHDRYGAPAGMATSLRAQLTRDAPGTRTAVVAWVGYTTPVGLGPDAATSRLAKAGAPRLDRFLSGLAVTTAGTAEAPPAVFCHSYGSVVCGVAAAAMDRTRVSDLVAFGSPGMGVDDAEELGTEARVWAARDGSDWIRRVTGYDFMGLGHGEDPTASAFGARVVSADRADGHTGYFAPGTDSLRNFARIVLGDFGSVRCGHPPQEEDCRHDLV</sequence>
<dbReference type="AlphaFoldDB" id="A0A3M8WQI6"/>
<comment type="caution">
    <text evidence="3">The sequence shown here is derived from an EMBL/GenBank/DDBJ whole genome shotgun (WGS) entry which is preliminary data.</text>
</comment>
<name>A0A3M8WQI6_9ACTN</name>
<dbReference type="Proteomes" id="UP000275401">
    <property type="component" value="Unassembled WGS sequence"/>
</dbReference>
<dbReference type="InterPro" id="IPR029058">
    <property type="entry name" value="AB_hydrolase_fold"/>
</dbReference>
<evidence type="ECO:0000256" key="1">
    <source>
        <dbReference type="SAM" id="SignalP"/>
    </source>
</evidence>
<dbReference type="Pfam" id="PF06259">
    <property type="entry name" value="Abhydrolase_8"/>
    <property type="match status" value="1"/>
</dbReference>
<organism evidence="3 4">
    <name type="scientific">Streptomyces botrytidirepellens</name>
    <dbReference type="NCBI Taxonomy" id="2486417"/>
    <lineage>
        <taxon>Bacteria</taxon>
        <taxon>Bacillati</taxon>
        <taxon>Actinomycetota</taxon>
        <taxon>Actinomycetes</taxon>
        <taxon>Kitasatosporales</taxon>
        <taxon>Streptomycetaceae</taxon>
        <taxon>Streptomyces</taxon>
    </lineage>
</organism>
<evidence type="ECO:0000259" key="2">
    <source>
        <dbReference type="Pfam" id="PF06259"/>
    </source>
</evidence>
<keyword evidence="4" id="KW-1185">Reference proteome</keyword>
<keyword evidence="1" id="KW-0732">Signal</keyword>
<dbReference type="SUPFAM" id="SSF53474">
    <property type="entry name" value="alpha/beta-Hydrolases"/>
    <property type="match status" value="1"/>
</dbReference>